<dbReference type="Gene3D" id="3.60.15.10">
    <property type="entry name" value="Ribonuclease Z/Hydroxyacylglutathione hydrolase-like"/>
    <property type="match status" value="1"/>
</dbReference>
<reference evidence="6 7" key="1">
    <citation type="submission" date="2024-09" db="EMBL/GenBank/DDBJ databases">
        <authorList>
            <person name="Sun Q."/>
            <person name="Mori K."/>
        </authorList>
    </citation>
    <scope>NUCLEOTIDE SEQUENCE [LARGE SCALE GENOMIC DNA]</scope>
    <source>
        <strain evidence="6 7">TBRC 0563</strain>
    </source>
</reference>
<protein>
    <submittedName>
        <fullName evidence="6">MBL fold metallo-hydrolase</fullName>
    </submittedName>
</protein>
<dbReference type="RefSeq" id="WP_378199848.1">
    <property type="nucleotide sequence ID" value="NZ_JBHLZP010000071.1"/>
</dbReference>
<keyword evidence="7" id="KW-1185">Reference proteome</keyword>
<dbReference type="InterPro" id="IPR051013">
    <property type="entry name" value="MBL_superfamily_lactonases"/>
</dbReference>
<sequence length="301" mass="33134">MQTLTLGPITIDRIVELERWPFAPAEMFPDITDEQVTAALRSLGEEHVDPRGRRIVLGIQTYLVRAPGLTVLLDTGNGNDKHRPALRAHHMFHTAYLDRLRARGVRPDDIDVVVSTHLHPDHCGWNTRLSGDTWVPTFPNARYLFARDEFAPLEASFESRPEDPLAADLARTFEDSVLPVVKAGQAAVVDTPHTILSAGDVRITMRSAPGHTRGHVVVEIEAGGRYAVAAGDVIHHPLQFADLDLAQGGDHDRARAAATRRELCEWCVDHDAVVLTAHFAGPGVGRIVRAGDGYRFAWPES</sequence>
<dbReference type="CDD" id="cd16277">
    <property type="entry name" value="metallo-hydrolase-like_MBL-fold"/>
    <property type="match status" value="1"/>
</dbReference>
<comment type="similarity">
    <text evidence="1">Belongs to the metallo-beta-lactamase superfamily.</text>
</comment>
<organism evidence="6 7">
    <name type="scientific">Actinoallomurus acaciae</name>
    <dbReference type="NCBI Taxonomy" id="502577"/>
    <lineage>
        <taxon>Bacteria</taxon>
        <taxon>Bacillati</taxon>
        <taxon>Actinomycetota</taxon>
        <taxon>Actinomycetes</taxon>
        <taxon>Streptosporangiales</taxon>
        <taxon>Thermomonosporaceae</taxon>
        <taxon>Actinoallomurus</taxon>
    </lineage>
</organism>
<dbReference type="SMART" id="SM00849">
    <property type="entry name" value="Lactamase_B"/>
    <property type="match status" value="1"/>
</dbReference>
<comment type="caution">
    <text evidence="6">The sequence shown here is derived from an EMBL/GenBank/DDBJ whole genome shotgun (WGS) entry which is preliminary data.</text>
</comment>
<evidence type="ECO:0000256" key="1">
    <source>
        <dbReference type="ARBA" id="ARBA00007749"/>
    </source>
</evidence>
<gene>
    <name evidence="6" type="ORF">ACFFNX_12575</name>
</gene>
<dbReference type="PANTHER" id="PTHR42978">
    <property type="entry name" value="QUORUM-QUENCHING LACTONASE YTNP-RELATED-RELATED"/>
    <property type="match status" value="1"/>
</dbReference>
<keyword evidence="3" id="KW-0378">Hydrolase</keyword>
<dbReference type="SUPFAM" id="SSF56281">
    <property type="entry name" value="Metallo-hydrolase/oxidoreductase"/>
    <property type="match status" value="1"/>
</dbReference>
<dbReference type="PANTHER" id="PTHR42978:SF6">
    <property type="entry name" value="QUORUM-QUENCHING LACTONASE YTNP-RELATED"/>
    <property type="match status" value="1"/>
</dbReference>
<evidence type="ECO:0000259" key="5">
    <source>
        <dbReference type="SMART" id="SM00849"/>
    </source>
</evidence>
<proteinExistence type="inferred from homology"/>
<keyword evidence="2" id="KW-0479">Metal-binding</keyword>
<name>A0ABV5YDB5_9ACTN</name>
<dbReference type="EMBL" id="JBHLZP010000071">
    <property type="protein sequence ID" value="MFB9833022.1"/>
    <property type="molecule type" value="Genomic_DNA"/>
</dbReference>
<dbReference type="Proteomes" id="UP001589627">
    <property type="component" value="Unassembled WGS sequence"/>
</dbReference>
<dbReference type="Pfam" id="PF00753">
    <property type="entry name" value="Lactamase_B"/>
    <property type="match status" value="1"/>
</dbReference>
<accession>A0ABV5YDB5</accession>
<keyword evidence="4" id="KW-0862">Zinc</keyword>
<evidence type="ECO:0000256" key="2">
    <source>
        <dbReference type="ARBA" id="ARBA00022723"/>
    </source>
</evidence>
<dbReference type="InterPro" id="IPR036866">
    <property type="entry name" value="RibonucZ/Hydroxyglut_hydro"/>
</dbReference>
<evidence type="ECO:0000313" key="7">
    <source>
        <dbReference type="Proteomes" id="UP001589627"/>
    </source>
</evidence>
<dbReference type="InterPro" id="IPR001279">
    <property type="entry name" value="Metallo-B-lactamas"/>
</dbReference>
<evidence type="ECO:0000256" key="3">
    <source>
        <dbReference type="ARBA" id="ARBA00022801"/>
    </source>
</evidence>
<evidence type="ECO:0000313" key="6">
    <source>
        <dbReference type="EMBL" id="MFB9833022.1"/>
    </source>
</evidence>
<feature type="domain" description="Metallo-beta-lactamase" evidence="5">
    <location>
        <begin position="58"/>
        <end position="278"/>
    </location>
</feature>
<evidence type="ECO:0000256" key="4">
    <source>
        <dbReference type="ARBA" id="ARBA00022833"/>
    </source>
</evidence>